<dbReference type="AlphaFoldDB" id="A0A4S8LIA3"/>
<dbReference type="EMBL" id="ML179394">
    <property type="protein sequence ID" value="THU88817.1"/>
    <property type="molecule type" value="Genomic_DNA"/>
</dbReference>
<proteinExistence type="predicted"/>
<protein>
    <submittedName>
        <fullName evidence="3">Uncharacterized protein</fullName>
    </submittedName>
</protein>
<evidence type="ECO:0000313" key="3">
    <source>
        <dbReference type="EMBL" id="THU88817.1"/>
    </source>
</evidence>
<keyword evidence="2" id="KW-0812">Transmembrane</keyword>
<evidence type="ECO:0000313" key="4">
    <source>
        <dbReference type="Proteomes" id="UP000297245"/>
    </source>
</evidence>
<accession>A0A4S8LIA3</accession>
<name>A0A4S8LIA3_DENBC</name>
<keyword evidence="4" id="KW-1185">Reference proteome</keyword>
<evidence type="ECO:0000256" key="2">
    <source>
        <dbReference type="SAM" id="Phobius"/>
    </source>
</evidence>
<sequence length="299" mass="34971">MPVPSVLSPTPKELAAATQEARETSFGTRRSLNPPPPPPGTVRVHFYSHMYKVIRGSDPDIWADVVLERNGDLDVSKLCKMWGLDHCLAIDPMRWTVQRRPDESRLSGIAVHVLSNEFKRPIMFTELPPVSKQTARVRTSREIALSLSNACYLFFRLLLDLLMDFFNCCTPVPYWCRKTKFYYTHIDWKRYRQNIKYTTTALNNDLTVARAEYQTSAQSYISEKRGQLGESSRRHYRRFMEAGQELLYDLACFGWELSRLALYVIIPVFILWLMSLLIHKWHIQRAESRFQRDVQLAFQ</sequence>
<feature type="region of interest" description="Disordered" evidence="1">
    <location>
        <begin position="1"/>
        <end position="39"/>
    </location>
</feature>
<dbReference type="OrthoDB" id="2796521at2759"/>
<keyword evidence="2" id="KW-0472">Membrane</keyword>
<gene>
    <name evidence="3" type="ORF">K435DRAFT_781890</name>
</gene>
<dbReference type="Proteomes" id="UP000297245">
    <property type="component" value="Unassembled WGS sequence"/>
</dbReference>
<evidence type="ECO:0000256" key="1">
    <source>
        <dbReference type="SAM" id="MobiDB-lite"/>
    </source>
</evidence>
<reference evidence="3 4" key="1">
    <citation type="journal article" date="2019" name="Nat. Ecol. Evol.">
        <title>Megaphylogeny resolves global patterns of mushroom evolution.</title>
        <authorList>
            <person name="Varga T."/>
            <person name="Krizsan K."/>
            <person name="Foldi C."/>
            <person name="Dima B."/>
            <person name="Sanchez-Garcia M."/>
            <person name="Sanchez-Ramirez S."/>
            <person name="Szollosi G.J."/>
            <person name="Szarkandi J.G."/>
            <person name="Papp V."/>
            <person name="Albert L."/>
            <person name="Andreopoulos W."/>
            <person name="Angelini C."/>
            <person name="Antonin V."/>
            <person name="Barry K.W."/>
            <person name="Bougher N.L."/>
            <person name="Buchanan P."/>
            <person name="Buyck B."/>
            <person name="Bense V."/>
            <person name="Catcheside P."/>
            <person name="Chovatia M."/>
            <person name="Cooper J."/>
            <person name="Damon W."/>
            <person name="Desjardin D."/>
            <person name="Finy P."/>
            <person name="Geml J."/>
            <person name="Haridas S."/>
            <person name="Hughes K."/>
            <person name="Justo A."/>
            <person name="Karasinski D."/>
            <person name="Kautmanova I."/>
            <person name="Kiss B."/>
            <person name="Kocsube S."/>
            <person name="Kotiranta H."/>
            <person name="LaButti K.M."/>
            <person name="Lechner B.E."/>
            <person name="Liimatainen K."/>
            <person name="Lipzen A."/>
            <person name="Lukacs Z."/>
            <person name="Mihaltcheva S."/>
            <person name="Morgado L.N."/>
            <person name="Niskanen T."/>
            <person name="Noordeloos M.E."/>
            <person name="Ohm R.A."/>
            <person name="Ortiz-Santana B."/>
            <person name="Ovrebo C."/>
            <person name="Racz N."/>
            <person name="Riley R."/>
            <person name="Savchenko A."/>
            <person name="Shiryaev A."/>
            <person name="Soop K."/>
            <person name="Spirin V."/>
            <person name="Szebenyi C."/>
            <person name="Tomsovsky M."/>
            <person name="Tulloss R.E."/>
            <person name="Uehling J."/>
            <person name="Grigoriev I.V."/>
            <person name="Vagvolgyi C."/>
            <person name="Papp T."/>
            <person name="Martin F.M."/>
            <person name="Miettinen O."/>
            <person name="Hibbett D.S."/>
            <person name="Nagy L.G."/>
        </authorList>
    </citation>
    <scope>NUCLEOTIDE SEQUENCE [LARGE SCALE GENOMIC DNA]</scope>
    <source>
        <strain evidence="3 4">CBS 962.96</strain>
    </source>
</reference>
<keyword evidence="2" id="KW-1133">Transmembrane helix</keyword>
<feature type="transmembrane region" description="Helical" evidence="2">
    <location>
        <begin position="260"/>
        <end position="279"/>
    </location>
</feature>
<organism evidence="3 4">
    <name type="scientific">Dendrothele bispora (strain CBS 962.96)</name>
    <dbReference type="NCBI Taxonomy" id="1314807"/>
    <lineage>
        <taxon>Eukaryota</taxon>
        <taxon>Fungi</taxon>
        <taxon>Dikarya</taxon>
        <taxon>Basidiomycota</taxon>
        <taxon>Agaricomycotina</taxon>
        <taxon>Agaricomycetes</taxon>
        <taxon>Agaricomycetidae</taxon>
        <taxon>Agaricales</taxon>
        <taxon>Agaricales incertae sedis</taxon>
        <taxon>Dendrothele</taxon>
    </lineage>
</organism>